<accession>A0AAV0MP04</accession>
<name>A0AAV0MP04_9ROSI</name>
<evidence type="ECO:0000313" key="2">
    <source>
        <dbReference type="EMBL" id="CAI0448524.1"/>
    </source>
</evidence>
<dbReference type="AlphaFoldDB" id="A0AAV0MP04"/>
<keyword evidence="3" id="KW-1185">Reference proteome</keyword>
<dbReference type="Proteomes" id="UP001154282">
    <property type="component" value="Unassembled WGS sequence"/>
</dbReference>
<dbReference type="EMBL" id="CAMGYJ010000007">
    <property type="protein sequence ID" value="CAI0448524.1"/>
    <property type="molecule type" value="Genomic_DNA"/>
</dbReference>
<gene>
    <name evidence="2" type="ORF">LITE_LOCUS29826</name>
</gene>
<feature type="compositionally biased region" description="Pro residues" evidence="1">
    <location>
        <begin position="64"/>
        <end position="78"/>
    </location>
</feature>
<protein>
    <submittedName>
        <fullName evidence="2">Uncharacterized protein</fullName>
    </submittedName>
</protein>
<feature type="compositionally biased region" description="Low complexity" evidence="1">
    <location>
        <begin position="51"/>
        <end position="63"/>
    </location>
</feature>
<reference evidence="2" key="1">
    <citation type="submission" date="2022-08" db="EMBL/GenBank/DDBJ databases">
        <authorList>
            <person name="Gutierrez-Valencia J."/>
        </authorList>
    </citation>
    <scope>NUCLEOTIDE SEQUENCE</scope>
</reference>
<organism evidence="2 3">
    <name type="scientific">Linum tenue</name>
    <dbReference type="NCBI Taxonomy" id="586396"/>
    <lineage>
        <taxon>Eukaryota</taxon>
        <taxon>Viridiplantae</taxon>
        <taxon>Streptophyta</taxon>
        <taxon>Embryophyta</taxon>
        <taxon>Tracheophyta</taxon>
        <taxon>Spermatophyta</taxon>
        <taxon>Magnoliopsida</taxon>
        <taxon>eudicotyledons</taxon>
        <taxon>Gunneridae</taxon>
        <taxon>Pentapetalae</taxon>
        <taxon>rosids</taxon>
        <taxon>fabids</taxon>
        <taxon>Malpighiales</taxon>
        <taxon>Linaceae</taxon>
        <taxon>Linum</taxon>
    </lineage>
</organism>
<feature type="compositionally biased region" description="Low complexity" evidence="1">
    <location>
        <begin position="10"/>
        <end position="23"/>
    </location>
</feature>
<feature type="compositionally biased region" description="Low complexity" evidence="1">
    <location>
        <begin position="88"/>
        <end position="104"/>
    </location>
</feature>
<evidence type="ECO:0000256" key="1">
    <source>
        <dbReference type="SAM" id="MobiDB-lite"/>
    </source>
</evidence>
<feature type="region of interest" description="Disordered" evidence="1">
    <location>
        <begin position="1"/>
        <end position="109"/>
    </location>
</feature>
<comment type="caution">
    <text evidence="2">The sequence shown here is derived from an EMBL/GenBank/DDBJ whole genome shotgun (WGS) entry which is preliminary data.</text>
</comment>
<proteinExistence type="predicted"/>
<sequence length="247" mass="26619">MDNHQPPPSSSSSTADSSTGNSSRDQYLKSLNKLPHKISKPTIPKKPFDQPPNNSDNSDNNFNPPLPPPPRRCPLPPPNRRKARTSRRSTTSTRAISATSSRSSPDPLLTSASLLRRPFTHPSPSALACSGFALHRSFTSPIAPLQSSTTLPRRNYGSKALISRVEITAVMDVVFSSVAAVAVAAPQSAETPAGWQTMGNEKKKAMVHEEVKRMNKLPANSSYTPLQSSTNLPPLLATFVLALPHKA</sequence>
<evidence type="ECO:0000313" key="3">
    <source>
        <dbReference type="Proteomes" id="UP001154282"/>
    </source>
</evidence>